<protein>
    <submittedName>
        <fullName evidence="2">Uncharacterized protein</fullName>
    </submittedName>
</protein>
<evidence type="ECO:0000313" key="2">
    <source>
        <dbReference type="EMBL" id="VAW60539.1"/>
    </source>
</evidence>
<keyword evidence="1" id="KW-0812">Transmembrane</keyword>
<dbReference type="EMBL" id="UOFG01000126">
    <property type="protein sequence ID" value="VAW60539.1"/>
    <property type="molecule type" value="Genomic_DNA"/>
</dbReference>
<feature type="transmembrane region" description="Helical" evidence="1">
    <location>
        <begin position="59"/>
        <end position="86"/>
    </location>
</feature>
<feature type="transmembrane region" description="Helical" evidence="1">
    <location>
        <begin position="115"/>
        <end position="139"/>
    </location>
</feature>
<reference evidence="2" key="1">
    <citation type="submission" date="2018-06" db="EMBL/GenBank/DDBJ databases">
        <authorList>
            <person name="Zhirakovskaya E."/>
        </authorList>
    </citation>
    <scope>NUCLEOTIDE SEQUENCE</scope>
</reference>
<accession>A0A3B0XG14</accession>
<proteinExistence type="predicted"/>
<evidence type="ECO:0000256" key="1">
    <source>
        <dbReference type="SAM" id="Phobius"/>
    </source>
</evidence>
<organism evidence="2">
    <name type="scientific">hydrothermal vent metagenome</name>
    <dbReference type="NCBI Taxonomy" id="652676"/>
    <lineage>
        <taxon>unclassified sequences</taxon>
        <taxon>metagenomes</taxon>
        <taxon>ecological metagenomes</taxon>
    </lineage>
</organism>
<sequence length="165" mass="18349">MNKQSEYAVLYTRQERTRQLMILVGVFLLLLGVAYFILLPEWTRFVASAHCKTILGMPGIAVMIYGVFTGIPAAGGIVLGLVFGWLGIKTVIEKQSPPASTKVFKKTRILRGREAVLKGVFLLLFVPTLFVPVVSWGYLLAGDIIAQYDVESLDYSMCVKQINNF</sequence>
<gene>
    <name evidence="2" type="ORF">MNBD_GAMMA11-485</name>
</gene>
<keyword evidence="1" id="KW-1133">Transmembrane helix</keyword>
<feature type="transmembrane region" description="Helical" evidence="1">
    <location>
        <begin position="20"/>
        <end position="39"/>
    </location>
</feature>
<dbReference type="AlphaFoldDB" id="A0A3B0XG14"/>
<keyword evidence="1" id="KW-0472">Membrane</keyword>
<name>A0A3B0XG14_9ZZZZ</name>